<dbReference type="AlphaFoldDB" id="A0AAE3H9K9"/>
<dbReference type="PANTHER" id="PTHR23410:SF12">
    <property type="entry name" value="LARGE RIBOSOMAL SUBUNIT PROTEIN UL18"/>
    <property type="match status" value="1"/>
</dbReference>
<comment type="similarity">
    <text evidence="1 6">Belongs to the universal ribosomal protein uL18 family.</text>
</comment>
<protein>
    <recommendedName>
        <fullName evidence="6">Large ribosomal subunit protein uL18</fullName>
    </recommendedName>
</protein>
<dbReference type="EMBL" id="JTEO01000002">
    <property type="protein sequence ID" value="MCQ6962054.1"/>
    <property type="molecule type" value="Genomic_DNA"/>
</dbReference>
<keyword evidence="4 6" id="KW-0689">Ribosomal protein</keyword>
<keyword evidence="3 6" id="KW-0694">RNA-binding</keyword>
<evidence type="ECO:0000256" key="3">
    <source>
        <dbReference type="ARBA" id="ARBA00022884"/>
    </source>
</evidence>
<dbReference type="RefSeq" id="WP_256621803.1">
    <property type="nucleotide sequence ID" value="NZ_JTEO01000002.1"/>
</dbReference>
<dbReference type="Proteomes" id="UP001206983">
    <property type="component" value="Unassembled WGS sequence"/>
</dbReference>
<evidence type="ECO:0000256" key="2">
    <source>
        <dbReference type="ARBA" id="ARBA00022730"/>
    </source>
</evidence>
<dbReference type="GO" id="GO:0008097">
    <property type="term" value="F:5S rRNA binding"/>
    <property type="evidence" value="ECO:0007669"/>
    <property type="project" value="InterPro"/>
</dbReference>
<keyword evidence="8" id="KW-1185">Reference proteome</keyword>
<comment type="subunit">
    <text evidence="6">Part of the 50S ribosomal subunit. Contacts the 5S and 23S rRNAs.</text>
</comment>
<gene>
    <name evidence="6" type="primary">rpl18</name>
    <name evidence="7" type="ORF">PV02_02500</name>
</gene>
<evidence type="ECO:0000256" key="1">
    <source>
        <dbReference type="ARBA" id="ARBA00007116"/>
    </source>
</evidence>
<dbReference type="Gene3D" id="3.30.420.100">
    <property type="match status" value="1"/>
</dbReference>
<keyword evidence="2 6" id="KW-0699">rRNA-binding</keyword>
<evidence type="ECO:0000256" key="5">
    <source>
        <dbReference type="ARBA" id="ARBA00023274"/>
    </source>
</evidence>
<comment type="caution">
    <text evidence="7">The sequence shown here is derived from an EMBL/GenBank/DDBJ whole genome shotgun (WGS) entry which is preliminary data.</text>
</comment>
<sequence>MATGPRYKLAFRRRREGRTDYHLRLRLLLSKEDRVVVRKSSKHMQVQLVAPTPEGDVTLSSAISTELKKYGYDASTGNTTAAYLTGLLFGYRAQANGYEYGILDLGLQVASPGSRVYATLKGIVDAGFEIPHDPSILPSDERIRGEHVAEYMEGSNLPELFDAVKEKISADFN</sequence>
<name>A0AAE3H9K9_9EURY</name>
<dbReference type="InterPro" id="IPR005485">
    <property type="entry name" value="Rbsml_uL18_euk_arch"/>
</dbReference>
<dbReference type="InterPro" id="IPR057268">
    <property type="entry name" value="Ribosomal_L18"/>
</dbReference>
<dbReference type="NCBIfam" id="NF006342">
    <property type="entry name" value="PRK08569.1"/>
    <property type="match status" value="1"/>
</dbReference>
<dbReference type="SUPFAM" id="SSF53137">
    <property type="entry name" value="Translational machinery components"/>
    <property type="match status" value="1"/>
</dbReference>
<proteinExistence type="inferred from homology"/>
<evidence type="ECO:0000256" key="4">
    <source>
        <dbReference type="ARBA" id="ARBA00022980"/>
    </source>
</evidence>
<dbReference type="GO" id="GO:0006412">
    <property type="term" value="P:translation"/>
    <property type="evidence" value="ECO:0007669"/>
    <property type="project" value="UniProtKB-UniRule"/>
</dbReference>
<dbReference type="CDD" id="cd00432">
    <property type="entry name" value="Ribosomal_L18_L5e"/>
    <property type="match status" value="1"/>
</dbReference>
<dbReference type="HAMAP" id="MF_01337_A">
    <property type="entry name" value="Ribosomal_uL18_A"/>
    <property type="match status" value="1"/>
</dbReference>
<keyword evidence="5 6" id="KW-0687">Ribonucleoprotein</keyword>
<comment type="function">
    <text evidence="6">This is one of the proteins that bind and probably mediate the attachment of the 5S RNA into the large ribosomal subunit, where it forms part of the central protuberance.</text>
</comment>
<organism evidence="7 8">
    <name type="scientific">Methanolobus chelungpuianus</name>
    <dbReference type="NCBI Taxonomy" id="502115"/>
    <lineage>
        <taxon>Archaea</taxon>
        <taxon>Methanobacteriati</taxon>
        <taxon>Methanobacteriota</taxon>
        <taxon>Stenosarchaea group</taxon>
        <taxon>Methanomicrobia</taxon>
        <taxon>Methanosarcinales</taxon>
        <taxon>Methanosarcinaceae</taxon>
        <taxon>Methanolobus</taxon>
    </lineage>
</organism>
<dbReference type="GO" id="GO:0000027">
    <property type="term" value="P:ribosomal large subunit assembly"/>
    <property type="evidence" value="ECO:0007669"/>
    <property type="project" value="TreeGrafter"/>
</dbReference>
<dbReference type="PANTHER" id="PTHR23410">
    <property type="entry name" value="RIBOSOMAL PROTEIN L5-RELATED"/>
    <property type="match status" value="1"/>
</dbReference>
<accession>A0AAE3H9K9</accession>
<dbReference type="GO" id="GO:0003735">
    <property type="term" value="F:structural constituent of ribosome"/>
    <property type="evidence" value="ECO:0007669"/>
    <property type="project" value="InterPro"/>
</dbReference>
<evidence type="ECO:0000256" key="6">
    <source>
        <dbReference type="HAMAP-Rule" id="MF_01337"/>
    </source>
</evidence>
<evidence type="ECO:0000313" key="7">
    <source>
        <dbReference type="EMBL" id="MCQ6962054.1"/>
    </source>
</evidence>
<reference evidence="7 8" key="1">
    <citation type="journal article" date="2011" name="Appl. Environ. Microbiol.">
        <title>Methanogenic archaea isolated from Taiwan's Chelungpu fault.</title>
        <authorList>
            <person name="Wu S.Y."/>
            <person name="Lai M.C."/>
        </authorList>
    </citation>
    <scope>NUCLEOTIDE SEQUENCE [LARGE SCALE GENOMIC DNA]</scope>
    <source>
        <strain evidence="7 8">St545Mb</strain>
    </source>
</reference>
<dbReference type="PRINTS" id="PR00058">
    <property type="entry name" value="RIBOSOMALL5"/>
</dbReference>
<evidence type="ECO:0000313" key="8">
    <source>
        <dbReference type="Proteomes" id="UP001206983"/>
    </source>
</evidence>
<dbReference type="GO" id="GO:0022625">
    <property type="term" value="C:cytosolic large ribosomal subunit"/>
    <property type="evidence" value="ECO:0007669"/>
    <property type="project" value="TreeGrafter"/>
</dbReference>
<dbReference type="Pfam" id="PF17144">
    <property type="entry name" value="Ribosomal_L5e"/>
    <property type="match status" value="2"/>
</dbReference>
<dbReference type="InterPro" id="IPR057267">
    <property type="entry name" value="Rbsml_uL18_arch"/>
</dbReference>